<gene>
    <name evidence="5" type="ORF">GCM10010468_37450</name>
</gene>
<evidence type="ECO:0000256" key="1">
    <source>
        <dbReference type="ARBA" id="ARBA00023015"/>
    </source>
</evidence>
<dbReference type="InterPro" id="IPR050679">
    <property type="entry name" value="Bact_HTH_transcr_reg"/>
</dbReference>
<dbReference type="InterPro" id="IPR011663">
    <property type="entry name" value="UTRA"/>
</dbReference>
<dbReference type="Gene3D" id="3.40.1410.10">
    <property type="entry name" value="Chorismate lyase-like"/>
    <property type="match status" value="1"/>
</dbReference>
<evidence type="ECO:0000256" key="2">
    <source>
        <dbReference type="ARBA" id="ARBA00023125"/>
    </source>
</evidence>
<keyword evidence="2" id="KW-0238">DNA-binding</keyword>
<dbReference type="Pfam" id="PF00392">
    <property type="entry name" value="GntR"/>
    <property type="match status" value="1"/>
</dbReference>
<dbReference type="InterPro" id="IPR000524">
    <property type="entry name" value="Tscrpt_reg_HTH_GntR"/>
</dbReference>
<protein>
    <submittedName>
        <fullName evidence="5">GntR family transcriptional regulator</fullName>
    </submittedName>
</protein>
<evidence type="ECO:0000259" key="4">
    <source>
        <dbReference type="PROSITE" id="PS50949"/>
    </source>
</evidence>
<organism evidence="5 6">
    <name type="scientific">Actinocorallia longicatena</name>
    <dbReference type="NCBI Taxonomy" id="111803"/>
    <lineage>
        <taxon>Bacteria</taxon>
        <taxon>Bacillati</taxon>
        <taxon>Actinomycetota</taxon>
        <taxon>Actinomycetes</taxon>
        <taxon>Streptosporangiales</taxon>
        <taxon>Thermomonosporaceae</taxon>
        <taxon>Actinocorallia</taxon>
    </lineage>
</organism>
<accession>A0ABP6QBJ5</accession>
<dbReference type="InterPro" id="IPR028978">
    <property type="entry name" value="Chorismate_lyase_/UTRA_dom_sf"/>
</dbReference>
<evidence type="ECO:0000313" key="6">
    <source>
        <dbReference type="Proteomes" id="UP001501237"/>
    </source>
</evidence>
<dbReference type="RefSeq" id="WP_344829693.1">
    <property type="nucleotide sequence ID" value="NZ_BAAAUV010000008.1"/>
</dbReference>
<dbReference type="InterPro" id="IPR036390">
    <property type="entry name" value="WH_DNA-bd_sf"/>
</dbReference>
<dbReference type="Gene3D" id="1.10.10.10">
    <property type="entry name" value="Winged helix-like DNA-binding domain superfamily/Winged helix DNA-binding domain"/>
    <property type="match status" value="1"/>
</dbReference>
<dbReference type="SUPFAM" id="SSF46785">
    <property type="entry name" value="Winged helix' DNA-binding domain"/>
    <property type="match status" value="1"/>
</dbReference>
<dbReference type="PANTHER" id="PTHR44846">
    <property type="entry name" value="MANNOSYL-D-GLYCERATE TRANSPORT/METABOLISM SYSTEM REPRESSOR MNGR-RELATED"/>
    <property type="match status" value="1"/>
</dbReference>
<dbReference type="PROSITE" id="PS50949">
    <property type="entry name" value="HTH_GNTR"/>
    <property type="match status" value="1"/>
</dbReference>
<feature type="domain" description="HTH gntR-type" evidence="4">
    <location>
        <begin position="11"/>
        <end position="78"/>
    </location>
</feature>
<dbReference type="PRINTS" id="PR00035">
    <property type="entry name" value="HTHGNTR"/>
</dbReference>
<sequence length="243" mass="26494">MEPADARRLRADRARQVADVLRCQILRGAFATGVLPREDRLVAEFGSTRNAVRDALDLLRGEGLIERLPGVGTVVTTTKYPHGLQRLLGLGETLHEHGEVENELRASGTITPPVAITSRLGLPADSPVVYLERLRRLNGVPLSLDQTYLEPGLGAALLEQDLVHEDVFVLIERLRGPLGAADLTVEAVNADPHSAAVLAAPRGAALLMVERLTHLADGRPVDLEFIRFRGDRLTMRGTLHRSL</sequence>
<dbReference type="CDD" id="cd07377">
    <property type="entry name" value="WHTH_GntR"/>
    <property type="match status" value="1"/>
</dbReference>
<evidence type="ECO:0000256" key="3">
    <source>
        <dbReference type="ARBA" id="ARBA00023163"/>
    </source>
</evidence>
<keyword evidence="6" id="KW-1185">Reference proteome</keyword>
<dbReference type="PANTHER" id="PTHR44846:SF17">
    <property type="entry name" value="GNTR-FAMILY TRANSCRIPTIONAL REGULATOR"/>
    <property type="match status" value="1"/>
</dbReference>
<dbReference type="Proteomes" id="UP001501237">
    <property type="component" value="Unassembled WGS sequence"/>
</dbReference>
<dbReference type="SUPFAM" id="SSF64288">
    <property type="entry name" value="Chorismate lyase-like"/>
    <property type="match status" value="1"/>
</dbReference>
<reference evidence="6" key="1">
    <citation type="journal article" date="2019" name="Int. J. Syst. Evol. Microbiol.">
        <title>The Global Catalogue of Microorganisms (GCM) 10K type strain sequencing project: providing services to taxonomists for standard genome sequencing and annotation.</title>
        <authorList>
            <consortium name="The Broad Institute Genomics Platform"/>
            <consortium name="The Broad Institute Genome Sequencing Center for Infectious Disease"/>
            <person name="Wu L."/>
            <person name="Ma J."/>
        </authorList>
    </citation>
    <scope>NUCLEOTIDE SEQUENCE [LARGE SCALE GENOMIC DNA]</scope>
    <source>
        <strain evidence="6">JCM 9377</strain>
    </source>
</reference>
<dbReference type="SMART" id="SM00866">
    <property type="entry name" value="UTRA"/>
    <property type="match status" value="1"/>
</dbReference>
<dbReference type="InterPro" id="IPR036388">
    <property type="entry name" value="WH-like_DNA-bd_sf"/>
</dbReference>
<comment type="caution">
    <text evidence="5">The sequence shown here is derived from an EMBL/GenBank/DDBJ whole genome shotgun (WGS) entry which is preliminary data.</text>
</comment>
<dbReference type="Pfam" id="PF07702">
    <property type="entry name" value="UTRA"/>
    <property type="match status" value="1"/>
</dbReference>
<name>A0ABP6QBJ5_9ACTN</name>
<keyword evidence="1" id="KW-0805">Transcription regulation</keyword>
<evidence type="ECO:0000313" key="5">
    <source>
        <dbReference type="EMBL" id="GAA3215793.1"/>
    </source>
</evidence>
<keyword evidence="3" id="KW-0804">Transcription</keyword>
<dbReference type="EMBL" id="BAAAUV010000008">
    <property type="protein sequence ID" value="GAA3215793.1"/>
    <property type="molecule type" value="Genomic_DNA"/>
</dbReference>
<dbReference type="SMART" id="SM00345">
    <property type="entry name" value="HTH_GNTR"/>
    <property type="match status" value="1"/>
</dbReference>
<proteinExistence type="predicted"/>